<keyword evidence="1" id="KW-1185">Reference proteome</keyword>
<gene>
    <name evidence="2" type="primary">LOC141377914</name>
</gene>
<name>A0AC58HDQ3_DANRE</name>
<sequence length="688" mass="75221">MCPMLQRLPPACASPDGRSQGGQLGREAAAARAGHRPRGHAEDTVPGPGLSPDASPPRQALEAARGALDLGKERGYGEGETPESSSGVAVTAVHPACNPRRVPASIVLRGGAGLGGPRGRPPVRRPRLQARHRTHTGSAHGPGETGYQDAVHPAPNHTPLPGAKEGRRGEKEEEEGQENQVASCTTASRARGGRRSDAPRASGGFGTHCLPVPGPRPRAELSIFQARHCRSAGCVASGKLTLGCARSTDLLLGEFEGYQLGSEPTPRLRNNVTSKLGRIKAFLGYMARGTAEPGDFLFLNQPARIRAWAARLGQTRMAEPTRQHYLKNVAQFLDYLSETPPAACQLSSTALVLIRREVKALIRGIRRRVVVHEVRTKQAKESRLIPKASLVRCHRTAGRKIPALLDSLESNPSTRQQWRFYGFLTGYLTSISGHRCGVFQNLTIQEVEEASRSPDESAYVINITTHKTNRAFGAAQLSLNREEYSWFRRFLALRAGLPGGSQATYFFFTSRASPCRTLNKYFQSAWLSMGLPGKPTFTDIRTAIATHVSRHCDAPVTTSGGFYPNQASVSLRRRQRMHTLQRIAARWRNSCAMTLQPQISSTHFTSDLSKHASAADSLKGPWWRRRRRRRMGRQRALKAPRGKGARGQRLPSLPWREPAGGRCHGALPGGKARALARSNKQKTLNRPE</sequence>
<dbReference type="RefSeq" id="XP_073780110.1">
    <property type="nucleotide sequence ID" value="XM_073924009.1"/>
</dbReference>
<proteinExistence type="predicted"/>
<accession>A0AC58HDQ3</accession>
<organism evidence="1 2">
    <name type="scientific">Danio rerio</name>
    <name type="common">Zebrafish</name>
    <name type="synonym">Brachydanio rerio</name>
    <dbReference type="NCBI Taxonomy" id="7955"/>
    <lineage>
        <taxon>Eukaryota</taxon>
        <taxon>Metazoa</taxon>
        <taxon>Chordata</taxon>
        <taxon>Craniata</taxon>
        <taxon>Vertebrata</taxon>
        <taxon>Euteleostomi</taxon>
        <taxon>Actinopterygii</taxon>
        <taxon>Neopterygii</taxon>
        <taxon>Teleostei</taxon>
        <taxon>Ostariophysi</taxon>
        <taxon>Cypriniformes</taxon>
        <taxon>Danionidae</taxon>
        <taxon>Danioninae</taxon>
        <taxon>Danio</taxon>
    </lineage>
</organism>
<evidence type="ECO:0000313" key="2">
    <source>
        <dbReference type="RefSeq" id="XP_073780110.1"/>
    </source>
</evidence>
<protein>
    <submittedName>
        <fullName evidence="2">Uncharacterized protein isoform X1</fullName>
    </submittedName>
</protein>
<dbReference type="Proteomes" id="UP000000437">
    <property type="component" value="Chromosome 2"/>
</dbReference>
<evidence type="ECO:0000313" key="1">
    <source>
        <dbReference type="Proteomes" id="UP000000437"/>
    </source>
</evidence>
<reference evidence="2" key="1">
    <citation type="submission" date="2025-08" db="UniProtKB">
        <authorList>
            <consortium name="RefSeq"/>
        </authorList>
    </citation>
    <scope>IDENTIFICATION</scope>
    <source>
        <strain evidence="2">Tuebingen</strain>
        <tissue evidence="2">Fibroblasts and whole tissue</tissue>
    </source>
</reference>